<dbReference type="GO" id="GO:0005886">
    <property type="term" value="C:plasma membrane"/>
    <property type="evidence" value="ECO:0007669"/>
    <property type="project" value="UniProtKB-SubCell"/>
</dbReference>
<feature type="transmembrane region" description="Helical" evidence="7">
    <location>
        <begin position="555"/>
        <end position="577"/>
    </location>
</feature>
<keyword evidence="4 7" id="KW-0812">Transmembrane</keyword>
<proteinExistence type="inferred from homology"/>
<dbReference type="CDD" id="cd06261">
    <property type="entry name" value="TM_PBP2"/>
    <property type="match status" value="1"/>
</dbReference>
<feature type="transmembrane region" description="Helical" evidence="7">
    <location>
        <begin position="401"/>
        <end position="429"/>
    </location>
</feature>
<name>A0A518E1C7_9BACT</name>
<keyword evidence="3" id="KW-1003">Cell membrane</keyword>
<keyword evidence="5 7" id="KW-1133">Transmembrane helix</keyword>
<dbReference type="PANTHER" id="PTHR30465:SF0">
    <property type="entry name" value="OLIGOPEPTIDE TRANSPORT SYSTEM PERMEASE PROTEIN APPB"/>
    <property type="match status" value="1"/>
</dbReference>
<dbReference type="Gene3D" id="1.10.3720.10">
    <property type="entry name" value="MetI-like"/>
    <property type="match status" value="1"/>
</dbReference>
<evidence type="ECO:0000256" key="7">
    <source>
        <dbReference type="RuleBase" id="RU363032"/>
    </source>
</evidence>
<gene>
    <name evidence="9" type="primary">yejB</name>
    <name evidence="9" type="ORF">Pla8534_57570</name>
</gene>
<dbReference type="KEGG" id="lcre:Pla8534_57570"/>
<comment type="subcellular location">
    <subcellularLocation>
        <location evidence="1 7">Cell membrane</location>
        <topology evidence="1 7">Multi-pass membrane protein</topology>
    </subcellularLocation>
</comment>
<keyword evidence="10" id="KW-1185">Reference proteome</keyword>
<comment type="similarity">
    <text evidence="7">Belongs to the binding-protein-dependent transport system permease family.</text>
</comment>
<evidence type="ECO:0000256" key="5">
    <source>
        <dbReference type="ARBA" id="ARBA00022989"/>
    </source>
</evidence>
<evidence type="ECO:0000256" key="1">
    <source>
        <dbReference type="ARBA" id="ARBA00004651"/>
    </source>
</evidence>
<dbReference type="GO" id="GO:0055085">
    <property type="term" value="P:transmembrane transport"/>
    <property type="evidence" value="ECO:0007669"/>
    <property type="project" value="InterPro"/>
</dbReference>
<feature type="domain" description="ABC transmembrane type-1" evidence="8">
    <location>
        <begin position="402"/>
        <end position="620"/>
    </location>
</feature>
<evidence type="ECO:0000256" key="6">
    <source>
        <dbReference type="ARBA" id="ARBA00023136"/>
    </source>
</evidence>
<evidence type="ECO:0000256" key="4">
    <source>
        <dbReference type="ARBA" id="ARBA00022692"/>
    </source>
</evidence>
<accession>A0A518E1C7</accession>
<feature type="transmembrane region" description="Helical" evidence="7">
    <location>
        <begin position="39"/>
        <end position="60"/>
    </location>
</feature>
<dbReference type="Proteomes" id="UP000317648">
    <property type="component" value="Chromosome"/>
</dbReference>
<dbReference type="InterPro" id="IPR035906">
    <property type="entry name" value="MetI-like_sf"/>
</dbReference>
<protein>
    <submittedName>
        <fullName evidence="9">Inner membrane ABC transporter permease protein YejB</fullName>
    </submittedName>
</protein>
<reference evidence="9 10" key="1">
    <citation type="submission" date="2019-02" db="EMBL/GenBank/DDBJ databases">
        <title>Deep-cultivation of Planctomycetes and their phenomic and genomic characterization uncovers novel biology.</title>
        <authorList>
            <person name="Wiegand S."/>
            <person name="Jogler M."/>
            <person name="Boedeker C."/>
            <person name="Pinto D."/>
            <person name="Vollmers J."/>
            <person name="Rivas-Marin E."/>
            <person name="Kohn T."/>
            <person name="Peeters S.H."/>
            <person name="Heuer A."/>
            <person name="Rast P."/>
            <person name="Oberbeckmann S."/>
            <person name="Bunk B."/>
            <person name="Jeske O."/>
            <person name="Meyerdierks A."/>
            <person name="Storesund J.E."/>
            <person name="Kallscheuer N."/>
            <person name="Luecker S."/>
            <person name="Lage O.M."/>
            <person name="Pohl T."/>
            <person name="Merkel B.J."/>
            <person name="Hornburger P."/>
            <person name="Mueller R.-W."/>
            <person name="Bruemmer F."/>
            <person name="Labrenz M."/>
            <person name="Spormann A.M."/>
            <person name="Op den Camp H."/>
            <person name="Overmann J."/>
            <person name="Amann R."/>
            <person name="Jetten M.S.M."/>
            <person name="Mascher T."/>
            <person name="Medema M.H."/>
            <person name="Devos D.P."/>
            <person name="Kaster A.-K."/>
            <person name="Ovreas L."/>
            <person name="Rohde M."/>
            <person name="Galperin M.Y."/>
            <person name="Jogler C."/>
        </authorList>
    </citation>
    <scope>NUCLEOTIDE SEQUENCE [LARGE SCALE GENOMIC DNA]</scope>
    <source>
        <strain evidence="9 10">Pla85_3_4</strain>
    </source>
</reference>
<dbReference type="PANTHER" id="PTHR30465">
    <property type="entry name" value="INNER MEMBRANE ABC TRANSPORTER"/>
    <property type="match status" value="1"/>
</dbReference>
<dbReference type="AlphaFoldDB" id="A0A518E1C7"/>
<keyword evidence="6 7" id="KW-0472">Membrane</keyword>
<evidence type="ECO:0000256" key="3">
    <source>
        <dbReference type="ARBA" id="ARBA00022475"/>
    </source>
</evidence>
<dbReference type="InterPro" id="IPR000515">
    <property type="entry name" value="MetI-like"/>
</dbReference>
<dbReference type="Pfam" id="PF00528">
    <property type="entry name" value="BPD_transp_1"/>
    <property type="match status" value="1"/>
</dbReference>
<keyword evidence="2 7" id="KW-0813">Transport</keyword>
<organism evidence="9 10">
    <name type="scientific">Lignipirellula cremea</name>
    <dbReference type="NCBI Taxonomy" id="2528010"/>
    <lineage>
        <taxon>Bacteria</taxon>
        <taxon>Pseudomonadati</taxon>
        <taxon>Planctomycetota</taxon>
        <taxon>Planctomycetia</taxon>
        <taxon>Pirellulales</taxon>
        <taxon>Pirellulaceae</taxon>
        <taxon>Lignipirellula</taxon>
    </lineage>
</organism>
<evidence type="ECO:0000313" key="9">
    <source>
        <dbReference type="EMBL" id="QDU97899.1"/>
    </source>
</evidence>
<evidence type="ECO:0000256" key="2">
    <source>
        <dbReference type="ARBA" id="ARBA00022448"/>
    </source>
</evidence>
<dbReference type="SUPFAM" id="SSF161098">
    <property type="entry name" value="MetI-like"/>
    <property type="match status" value="1"/>
</dbReference>
<evidence type="ECO:0000313" key="10">
    <source>
        <dbReference type="Proteomes" id="UP000317648"/>
    </source>
</evidence>
<feature type="transmembrane region" description="Helical" evidence="7">
    <location>
        <begin position="493"/>
        <end position="516"/>
    </location>
</feature>
<feature type="transmembrane region" description="Helical" evidence="7">
    <location>
        <begin position="441"/>
        <end position="467"/>
    </location>
</feature>
<dbReference type="EMBL" id="CP036433">
    <property type="protein sequence ID" value="QDU97899.1"/>
    <property type="molecule type" value="Genomic_DNA"/>
</dbReference>
<sequence length="634" mass="71688">MAGDNTGSEATFLARIDSSRWPWPQGRSDPVWTYIVRRLLLMIPTLFGITIVTFSVMQLAPGDPMLQNYEQQGASGQGQTRESYVLQMRDLKLDKPQLLNFRHYYNYTDELRQAAFIFSREPGDWQPFLTDVAEHPDKPENAAFLKFVRGLQVKNLDRSLENEDERASLGRKISDYAQSYLEKQGSYAVSQAMELLQSDELTPRLQIGLIKTLNMLVVEANKATYSSPPLDEETPSVQRIWRLWWSREEANFPPLDDNRQSVLEQKWAAILDPPAGANQLKLYRGIKKTDIPFFYGKLESADTTLAEKVAAAKVLKLLSPQPLQFTVRNGADATTLDEVEANWAAYYQSESDRYNPSAFASAIAIVGDTQYAHMLWRLVTFRFGRSALKTREPVSEKIWKAFLVSAPLMLASQLVIYLIAVPLGVTCAVNRDNMVDRGISLTLFLLYSVPPYVAGMMFLLFFCYNVFLNIFPMERLHSQGAENLGYWAYFLDYLWHATLPVACLSMFSMAGIAMYARTSLLDVLGQDFIRTARAKGVSSFKVVYVHAFRNSLIPILTLFSSILPAMLGGSVLIEYLFSVPGMGRLVWESIDNKDYPTMMALVYVQAIVVLFSILLTDLLYVVADPRISFGSRGK</sequence>
<dbReference type="PROSITE" id="PS50928">
    <property type="entry name" value="ABC_TM1"/>
    <property type="match status" value="1"/>
</dbReference>
<evidence type="ECO:0000259" key="8">
    <source>
        <dbReference type="PROSITE" id="PS50928"/>
    </source>
</evidence>
<feature type="transmembrane region" description="Helical" evidence="7">
    <location>
        <begin position="597"/>
        <end position="622"/>
    </location>
</feature>